<keyword evidence="8" id="KW-0175">Coiled coil</keyword>
<evidence type="ECO:0000313" key="12">
    <source>
        <dbReference type="EMBL" id="SPQ19992.1"/>
    </source>
</evidence>
<feature type="coiled-coil region" evidence="8">
    <location>
        <begin position="475"/>
        <end position="524"/>
    </location>
</feature>
<sequence>MLFPEEDAPHLKAWIVKRLENTSDADADVLADYVLALLRHDGDVKDVRKLCEEEIPDFLKEDSSVFVSDVFDALAYRSYLPGAPPPPPKHALSAPAPASAAAAAARPSPSMYDDDTPMAAAPAYQSSPLRNGRKRGYNDWDDPNAQNGRDGGFGARAFKQPRRGGIGGRVLKSDDVSTYSGVPPAMPPYPPAGQLPPPGPPRPATVGYFDPNVATDGMFGMSLATGHPMPELLAHGRGHLPPKQRKKCRDWERKGYCQRGSSCMFEHSNDPIYPPLPGPPFDAMQRAPQPAAVEEYDPTNALMPDIFSGSPSLPGQQPPPHTRQPPRSRGGKQQNRQRRGEKAPFSADGPVFDRSKSTIVVENIPEENFSEDQVRDFFSQFGNILEVSMQPYKRLAIVKFDSWNSANAAYQSPKVIFENRFVKVFWYKDDQSVLPASSPLTGGVASAKRMHTTNGSSAAGGHHTGTHADMDLEEFARKQEEKQKAFEEKARKREELERQRQELEKRQQELIAKQLEEKAKLEAKLAARNGTAPGDDNGDAKSSKPLTQTEALRAQLAALEAEARQMGLDPDAVTEAPSPWPSRGGSYGYGRGRGGWRGSSPYTPRGSYRGAYRGAYRGRANVHAAYAAYSLDNRPKKVVLTGVDFTAPDKDETLRQYLFGIGEFTGIQTTAAATEITFKDRKTAEKFFNSVVLNGKEIPGLEGFPVELAWAGGPNSSAPSSAPATPGGGPSTPGLTTTASGGSRTAAPGAGTAPGASTAGTTTTTATARPTKTTTTSTATATGTGTERGEGEGGDGHGHGHGDGDDAASSSGDKDVHILLDRPPQDLDYEVADENQWGY</sequence>
<feature type="region of interest" description="Disordered" evidence="9">
    <location>
        <begin position="105"/>
        <end position="205"/>
    </location>
</feature>
<organism evidence="12 13">
    <name type="scientific">Thermothielavioides terrestris</name>
    <dbReference type="NCBI Taxonomy" id="2587410"/>
    <lineage>
        <taxon>Eukaryota</taxon>
        <taxon>Fungi</taxon>
        <taxon>Dikarya</taxon>
        <taxon>Ascomycota</taxon>
        <taxon>Pezizomycotina</taxon>
        <taxon>Sordariomycetes</taxon>
        <taxon>Sordariomycetidae</taxon>
        <taxon>Sordariales</taxon>
        <taxon>Chaetomiaceae</taxon>
        <taxon>Thermothielavioides</taxon>
    </lineage>
</organism>
<feature type="region of interest" description="Disordered" evidence="9">
    <location>
        <begin position="301"/>
        <end position="351"/>
    </location>
</feature>
<evidence type="ECO:0000256" key="9">
    <source>
        <dbReference type="SAM" id="MobiDB-lite"/>
    </source>
</evidence>
<dbReference type="SUPFAM" id="SSF54928">
    <property type="entry name" value="RNA-binding domain, RBD"/>
    <property type="match status" value="1"/>
</dbReference>
<name>A0A446BBW7_9PEZI</name>
<evidence type="ECO:0000259" key="11">
    <source>
        <dbReference type="PROSITE" id="PS50103"/>
    </source>
</evidence>
<feature type="domain" description="RRM" evidence="10">
    <location>
        <begin position="357"/>
        <end position="429"/>
    </location>
</feature>
<feature type="compositionally biased region" description="Basic and acidic residues" evidence="9">
    <location>
        <begin position="787"/>
        <end position="804"/>
    </location>
</feature>
<dbReference type="InterPro" id="IPR035979">
    <property type="entry name" value="RBD_domain_sf"/>
</dbReference>
<dbReference type="PROSITE" id="PS50102">
    <property type="entry name" value="RRM"/>
    <property type="match status" value="1"/>
</dbReference>
<dbReference type="EMBL" id="OUUZ01000003">
    <property type="protein sequence ID" value="SPQ19992.1"/>
    <property type="molecule type" value="Genomic_DNA"/>
</dbReference>
<dbReference type="AlphaFoldDB" id="A0A446BBW7"/>
<protein>
    <submittedName>
        <fullName evidence="12">3ca4985f-ac7d-47fb-b6f2-476341638c8e</fullName>
    </submittedName>
</protein>
<dbReference type="CDD" id="cd12257">
    <property type="entry name" value="RRM1_RBM26_like"/>
    <property type="match status" value="1"/>
</dbReference>
<keyword evidence="1 7" id="KW-0479">Metal-binding</keyword>
<dbReference type="SMART" id="SM00360">
    <property type="entry name" value="RRM"/>
    <property type="match status" value="1"/>
</dbReference>
<evidence type="ECO:0000256" key="4">
    <source>
        <dbReference type="ARBA" id="ARBA00022884"/>
    </source>
</evidence>
<evidence type="ECO:0000256" key="3">
    <source>
        <dbReference type="ARBA" id="ARBA00022833"/>
    </source>
</evidence>
<gene>
    <name evidence="12" type="ORF">TT172_LOCUS2411</name>
</gene>
<dbReference type="PANTHER" id="PTHR14398">
    <property type="entry name" value="RNA RECOGNITION RRM/RNP DOMAIN"/>
    <property type="match status" value="1"/>
</dbReference>
<evidence type="ECO:0000259" key="10">
    <source>
        <dbReference type="PROSITE" id="PS50102"/>
    </source>
</evidence>
<evidence type="ECO:0000256" key="7">
    <source>
        <dbReference type="PROSITE-ProRule" id="PRU00723"/>
    </source>
</evidence>
<feature type="compositionally biased region" description="Basic residues" evidence="9">
    <location>
        <begin position="324"/>
        <end position="339"/>
    </location>
</feature>
<dbReference type="InterPro" id="IPR012677">
    <property type="entry name" value="Nucleotide-bd_a/b_plait_sf"/>
</dbReference>
<feature type="domain" description="C3H1-type" evidence="11">
    <location>
        <begin position="242"/>
        <end position="270"/>
    </location>
</feature>
<dbReference type="PANTHER" id="PTHR14398:SF0">
    <property type="entry name" value="ZINC FINGER PROTEIN SWM"/>
    <property type="match status" value="1"/>
</dbReference>
<reference evidence="12 13" key="1">
    <citation type="submission" date="2018-04" db="EMBL/GenBank/DDBJ databases">
        <authorList>
            <person name="Huttner S."/>
            <person name="Dainat J."/>
        </authorList>
    </citation>
    <scope>NUCLEOTIDE SEQUENCE [LARGE SCALE GENOMIC DNA]</scope>
</reference>
<dbReference type="Pfam" id="PF00076">
    <property type="entry name" value="RRM_1"/>
    <property type="match status" value="1"/>
</dbReference>
<dbReference type="GO" id="GO:0005634">
    <property type="term" value="C:nucleus"/>
    <property type="evidence" value="ECO:0007669"/>
    <property type="project" value="TreeGrafter"/>
</dbReference>
<evidence type="ECO:0000256" key="2">
    <source>
        <dbReference type="ARBA" id="ARBA00022771"/>
    </source>
</evidence>
<dbReference type="InterPro" id="IPR045137">
    <property type="entry name" value="RBM26/27"/>
</dbReference>
<feature type="compositionally biased region" description="Low complexity" evidence="9">
    <location>
        <begin position="732"/>
        <end position="785"/>
    </location>
</feature>
<evidence type="ECO:0000256" key="1">
    <source>
        <dbReference type="ARBA" id="ARBA00022723"/>
    </source>
</evidence>
<evidence type="ECO:0000313" key="13">
    <source>
        <dbReference type="Proteomes" id="UP000289323"/>
    </source>
</evidence>
<evidence type="ECO:0000256" key="5">
    <source>
        <dbReference type="ARBA" id="ARBA00043866"/>
    </source>
</evidence>
<dbReference type="InterPro" id="IPR000504">
    <property type="entry name" value="RRM_dom"/>
</dbReference>
<evidence type="ECO:0000256" key="8">
    <source>
        <dbReference type="SAM" id="Coils"/>
    </source>
</evidence>
<dbReference type="SUPFAM" id="SSF90229">
    <property type="entry name" value="CCCH zinc finger"/>
    <property type="match status" value="1"/>
</dbReference>
<feature type="compositionally biased region" description="Low complexity" evidence="9">
    <location>
        <begin position="712"/>
        <end position="725"/>
    </location>
</feature>
<dbReference type="InterPro" id="IPR002483">
    <property type="entry name" value="PWI_dom"/>
</dbReference>
<evidence type="ECO:0000256" key="6">
    <source>
        <dbReference type="PROSITE-ProRule" id="PRU00176"/>
    </source>
</evidence>
<comment type="function">
    <text evidence="5">May be involved in the turnover of nuclear polyadenylated (pA+) RNA.</text>
</comment>
<keyword evidence="4 6" id="KW-0694">RNA-binding</keyword>
<dbReference type="FunFam" id="3.30.70.330:FF:000647">
    <property type="entry name" value="CCCH zinc finger and RRM domain protein"/>
    <property type="match status" value="1"/>
</dbReference>
<dbReference type="PROSITE" id="PS50103">
    <property type="entry name" value="ZF_C3H1"/>
    <property type="match status" value="1"/>
</dbReference>
<proteinExistence type="predicted"/>
<dbReference type="Pfam" id="PF00642">
    <property type="entry name" value="zf-CCCH"/>
    <property type="match status" value="1"/>
</dbReference>
<keyword evidence="2 7" id="KW-0863">Zinc-finger</keyword>
<dbReference type="Gene3D" id="1.20.1390.10">
    <property type="entry name" value="PWI domain"/>
    <property type="match status" value="1"/>
</dbReference>
<dbReference type="CDD" id="cd22249">
    <property type="entry name" value="UDM1_RNF168_RNF169-like"/>
    <property type="match status" value="1"/>
</dbReference>
<feature type="compositionally biased region" description="Basic and acidic residues" evidence="9">
    <location>
        <begin position="812"/>
        <end position="825"/>
    </location>
</feature>
<keyword evidence="3 7" id="KW-0862">Zinc</keyword>
<dbReference type="GO" id="GO:0008270">
    <property type="term" value="F:zinc ion binding"/>
    <property type="evidence" value="ECO:0007669"/>
    <property type="project" value="UniProtKB-KW"/>
</dbReference>
<dbReference type="InterPro" id="IPR000571">
    <property type="entry name" value="Znf_CCCH"/>
</dbReference>
<feature type="region of interest" description="Disordered" evidence="9">
    <location>
        <begin position="712"/>
        <end position="839"/>
    </location>
</feature>
<dbReference type="Proteomes" id="UP000289323">
    <property type="component" value="Unassembled WGS sequence"/>
</dbReference>
<accession>A0A446BBW7</accession>
<dbReference type="FunFam" id="1.20.1390.10:FF:000007">
    <property type="entry name" value="CCCH zinc finger and RRM domain protein"/>
    <property type="match status" value="1"/>
</dbReference>
<dbReference type="SMART" id="SM00356">
    <property type="entry name" value="ZnF_C3H1"/>
    <property type="match status" value="1"/>
</dbReference>
<dbReference type="Pfam" id="PF01480">
    <property type="entry name" value="PWI"/>
    <property type="match status" value="1"/>
</dbReference>
<dbReference type="InterPro" id="IPR036855">
    <property type="entry name" value="Znf_CCCH_sf"/>
</dbReference>
<dbReference type="GO" id="GO:0003723">
    <property type="term" value="F:RNA binding"/>
    <property type="evidence" value="ECO:0007669"/>
    <property type="project" value="UniProtKB-UniRule"/>
</dbReference>
<dbReference type="Gene3D" id="3.30.70.330">
    <property type="match status" value="1"/>
</dbReference>
<feature type="zinc finger region" description="C3H1-type" evidence="7">
    <location>
        <begin position="242"/>
        <end position="270"/>
    </location>
</feature>
<feature type="compositionally biased region" description="Pro residues" evidence="9">
    <location>
        <begin position="184"/>
        <end position="203"/>
    </location>
</feature>